<sequence length="115" mass="12368">NLIRPHAQDRPTSSDLFSLPLIQSILTAHETFLSSLSLLSSNTEPAQTAHVHLNPLFVCSANGVIRSFILLSPINSASARLFTALLSLSTSSPIRPARIMAIYESVGMTGILRPS</sequence>
<gene>
    <name evidence="1" type="ORF">PXEA_LOCUS14635</name>
</gene>
<organism evidence="1 2">
    <name type="scientific">Protopolystoma xenopodis</name>
    <dbReference type="NCBI Taxonomy" id="117903"/>
    <lineage>
        <taxon>Eukaryota</taxon>
        <taxon>Metazoa</taxon>
        <taxon>Spiralia</taxon>
        <taxon>Lophotrochozoa</taxon>
        <taxon>Platyhelminthes</taxon>
        <taxon>Monogenea</taxon>
        <taxon>Polyopisthocotylea</taxon>
        <taxon>Polystomatidea</taxon>
        <taxon>Polystomatidae</taxon>
        <taxon>Protopolystoma</taxon>
    </lineage>
</organism>
<evidence type="ECO:0000313" key="2">
    <source>
        <dbReference type="Proteomes" id="UP000784294"/>
    </source>
</evidence>
<reference evidence="1" key="1">
    <citation type="submission" date="2018-11" db="EMBL/GenBank/DDBJ databases">
        <authorList>
            <consortium name="Pathogen Informatics"/>
        </authorList>
    </citation>
    <scope>NUCLEOTIDE SEQUENCE</scope>
</reference>
<protein>
    <submittedName>
        <fullName evidence="1">Uncharacterized protein</fullName>
    </submittedName>
</protein>
<dbReference type="AlphaFoldDB" id="A0A448WVE7"/>
<feature type="non-terminal residue" evidence="1">
    <location>
        <position position="1"/>
    </location>
</feature>
<comment type="caution">
    <text evidence="1">The sequence shown here is derived from an EMBL/GenBank/DDBJ whole genome shotgun (WGS) entry which is preliminary data.</text>
</comment>
<accession>A0A448WVE7</accession>
<dbReference type="EMBL" id="CAAALY010050074">
    <property type="protein sequence ID" value="VEL21195.1"/>
    <property type="molecule type" value="Genomic_DNA"/>
</dbReference>
<keyword evidence="2" id="KW-1185">Reference proteome</keyword>
<dbReference type="Proteomes" id="UP000784294">
    <property type="component" value="Unassembled WGS sequence"/>
</dbReference>
<evidence type="ECO:0000313" key="1">
    <source>
        <dbReference type="EMBL" id="VEL21195.1"/>
    </source>
</evidence>
<name>A0A448WVE7_9PLAT</name>
<proteinExistence type="predicted"/>